<sequence length="53" mass="5907">MLNKGRKRKTTIQGCNNCEGKGISRGRLLTDISSSPNSPYRPLVNHTLCDLYV</sequence>
<feature type="non-terminal residue" evidence="1">
    <location>
        <position position="53"/>
    </location>
</feature>
<reference evidence="1" key="1">
    <citation type="submission" date="2014-12" db="EMBL/GenBank/DDBJ databases">
        <title>Insight into the proteome of Arion vulgaris.</title>
        <authorList>
            <person name="Aradska J."/>
            <person name="Bulat T."/>
            <person name="Smidak R."/>
            <person name="Sarate P."/>
            <person name="Gangsoo J."/>
            <person name="Sialana F."/>
            <person name="Bilban M."/>
            <person name="Lubec G."/>
        </authorList>
    </citation>
    <scope>NUCLEOTIDE SEQUENCE</scope>
    <source>
        <tissue evidence="1">Skin</tissue>
    </source>
</reference>
<evidence type="ECO:0000313" key="1">
    <source>
        <dbReference type="EMBL" id="CEK51648.1"/>
    </source>
</evidence>
<protein>
    <submittedName>
        <fullName evidence="1">Uncharacterized protein</fullName>
    </submittedName>
</protein>
<dbReference type="EMBL" id="HACG01004783">
    <property type="protein sequence ID" value="CEK51648.1"/>
    <property type="molecule type" value="Transcribed_RNA"/>
</dbReference>
<organism evidence="1">
    <name type="scientific">Arion vulgaris</name>
    <dbReference type="NCBI Taxonomy" id="1028688"/>
    <lineage>
        <taxon>Eukaryota</taxon>
        <taxon>Metazoa</taxon>
        <taxon>Spiralia</taxon>
        <taxon>Lophotrochozoa</taxon>
        <taxon>Mollusca</taxon>
        <taxon>Gastropoda</taxon>
        <taxon>Heterobranchia</taxon>
        <taxon>Euthyneura</taxon>
        <taxon>Panpulmonata</taxon>
        <taxon>Eupulmonata</taxon>
        <taxon>Stylommatophora</taxon>
        <taxon>Helicina</taxon>
        <taxon>Arionoidea</taxon>
        <taxon>Arionidae</taxon>
        <taxon>Arion</taxon>
    </lineage>
</organism>
<accession>A0A0B6Y6B7</accession>
<proteinExistence type="predicted"/>
<name>A0A0B6Y6B7_9EUPU</name>
<gene>
    <name evidence="1" type="primary">ORF13984</name>
</gene>
<dbReference type="AlphaFoldDB" id="A0A0B6Y6B7"/>